<dbReference type="InterPro" id="IPR008271">
    <property type="entry name" value="Ser/Thr_kinase_AS"/>
</dbReference>
<keyword evidence="3" id="KW-0723">Serine/threonine-protein kinase</keyword>
<dbReference type="Pfam" id="PF00069">
    <property type="entry name" value="Pkinase"/>
    <property type="match status" value="1"/>
</dbReference>
<dbReference type="SMART" id="SM00036">
    <property type="entry name" value="CNH"/>
    <property type="match status" value="1"/>
</dbReference>
<sequence>MDVTGDEEEEIKQEINMLKKYSHHRNIATYYGAFIKKNPPGMDDQLWLVMEFCGAGSVTDLIKNTKGNTLKEEWIAYICREILRGLSHLHQHKVIHRDIKGQNVLLTENAEVKLVDFGVSAQLDRTVGRRNTFIGTPYWMAPEVIACDENPDATYDFKSDLWSLGITAIEMAEGAPPLCDMHPMRALFLIPRNPAPRLKSKKWSKKFQSFIESCLVKNHSQRPATEQLMKHPFIRDQPNERQVRIQLKDHIDRTKKKRGEKDETEYEYSGSEEEEEENDSGEPSSILNLPGESTLRRDFLRLQLANKERSEALRRQQLEQQQRENEEHKRQLLAERQKRIEEQKEQRRRLEEQQRREKELRKQQEREQRRHYEEQMRREEERRRAEHEQEYKRKQLEEQRQAERLQRQLKQERDYLVSLQHQRQEQRPVEKKPLYHYKEGMSPSEKPAWAKEVEERSRLNRQSSPAMPHKVANRISDPNLPPRSESFSISGVQPARTPPMLRSVDPQIPHLVAVKSQGPALTASQSVHEQPTKGLSGFQEALNVSSHRVEMPRQNSDPTSENPPLPTRIEKFDRSSWLRQEEDIPPKVPQRTTSISPALARKNSPGNGSALGPRLGSQPIRASNPDLRRTEPILESSLQRTSSGSSSSSSTPSSQPSSQGGSQPGSQAGSSERTRVRANSKSEGSPVLPHEPSKVKPEESREITRPSRPASYKKAIDEDLTALAKELRELRIEETNRPLKKVTDYSSSSEESESSDEEEEDGESETQDGTVAVSDIPRLIPTGAPGSAEQYNVGMVSTHGLETSHADTFGSSISREGTLMIREPSGEKKRPGHSDSNGFAGHINLPDLVQQSHSPAGTPTEGLGRVSTHPQEMDAGTEYGLGSSTKASFTPFVDPRVYQTSPTDEDEEDEESSAAALFTSELLRQEQAKLNEARKISVVNVNPTNIRPHSDTPEIRKYKKRFNSEILCAALWGVNLLVGTENGLMLLDRSGQGKVYNLINRRRFQQMDVLEGLNVLVTISGKKNKLRVYYLSWLRNRILHNDPEVEKKQGWITVGDLEGCIHYKVVKYERIKFLVIALKNAVEIYAWAPKPYHKFMAFKIQGNITPHAIVILPKTDGMEMLVCYEDEGVYVNTYGRITKDVVLQWGEMPTSVAYIHSNQIMGWGEKAIEIRSVETGHLDGVFMHKRAQRLKFLCERNDKVFFASVRSGGSSQVFFMTLNRNSMMNW</sequence>
<evidence type="ECO:0000256" key="2">
    <source>
        <dbReference type="ARBA" id="ARBA00012513"/>
    </source>
</evidence>
<feature type="domain" description="Protein kinase" evidence="7">
    <location>
        <begin position="1"/>
        <end position="234"/>
    </location>
</feature>
<dbReference type="InterPro" id="IPR000719">
    <property type="entry name" value="Prot_kinase_dom"/>
</dbReference>
<evidence type="ECO:0000259" key="7">
    <source>
        <dbReference type="PROSITE" id="PS50011"/>
    </source>
</evidence>
<dbReference type="InterPro" id="IPR011009">
    <property type="entry name" value="Kinase-like_dom_sf"/>
</dbReference>
<dbReference type="PANTHER" id="PTHR47096:SF1">
    <property type="entry name" value="MISSHAPEN LIKE KINASE 1"/>
    <property type="match status" value="1"/>
</dbReference>
<evidence type="ECO:0000313" key="9">
    <source>
        <dbReference type="Ensembl" id="ENSCHIP00010004342.1"/>
    </source>
</evidence>
<feature type="compositionally biased region" description="Basic and acidic residues" evidence="6">
    <location>
        <begin position="731"/>
        <end position="743"/>
    </location>
</feature>
<feature type="compositionally biased region" description="Acidic residues" evidence="6">
    <location>
        <begin position="750"/>
        <end position="766"/>
    </location>
</feature>
<feature type="region of interest" description="Disordered" evidence="6">
    <location>
        <begin position="229"/>
        <end position="292"/>
    </location>
</feature>
<dbReference type="GO" id="GO:0005829">
    <property type="term" value="C:cytosol"/>
    <property type="evidence" value="ECO:0007669"/>
    <property type="project" value="TreeGrafter"/>
</dbReference>
<feature type="compositionally biased region" description="Basic and acidic residues" evidence="6">
    <location>
        <begin position="691"/>
        <end position="705"/>
    </location>
</feature>
<dbReference type="SUPFAM" id="SSF56112">
    <property type="entry name" value="Protein kinase-like (PK-like)"/>
    <property type="match status" value="1"/>
</dbReference>
<dbReference type="GO" id="GO:0004674">
    <property type="term" value="F:protein serine/threonine kinase activity"/>
    <property type="evidence" value="ECO:0007669"/>
    <property type="project" value="UniProtKB-KW"/>
</dbReference>
<feature type="compositionally biased region" description="Basic and acidic residues" evidence="6">
    <location>
        <begin position="422"/>
        <end position="439"/>
    </location>
</feature>
<dbReference type="PROSITE" id="PS00108">
    <property type="entry name" value="PROTEIN_KINASE_ST"/>
    <property type="match status" value="1"/>
</dbReference>
<dbReference type="PANTHER" id="PTHR47096">
    <property type="entry name" value="MISSHAPEN LIKE KINASE 1"/>
    <property type="match status" value="1"/>
</dbReference>
<dbReference type="GO" id="GO:0005524">
    <property type="term" value="F:ATP binding"/>
    <property type="evidence" value="ECO:0007669"/>
    <property type="project" value="InterPro"/>
</dbReference>
<feature type="region of interest" description="Disordered" evidence="6">
    <location>
        <begin position="516"/>
        <end position="716"/>
    </location>
</feature>
<dbReference type="PROSITE" id="PS50011">
    <property type="entry name" value="PROTEIN_KINASE_DOM"/>
    <property type="match status" value="1"/>
</dbReference>
<keyword evidence="4" id="KW-0808">Transferase</keyword>
<feature type="region of interest" description="Disordered" evidence="6">
    <location>
        <begin position="731"/>
        <end position="914"/>
    </location>
</feature>
<protein>
    <recommendedName>
        <fullName evidence="2">non-specific serine/threonine protein kinase</fullName>
        <ecNumber evidence="2">2.7.11.1</ecNumber>
    </recommendedName>
</protein>
<dbReference type="Gene3D" id="1.10.510.10">
    <property type="entry name" value="Transferase(Phosphotransferase) domain 1"/>
    <property type="match status" value="1"/>
</dbReference>
<evidence type="ECO:0000256" key="5">
    <source>
        <dbReference type="ARBA" id="ARBA00022777"/>
    </source>
</evidence>
<keyword evidence="5" id="KW-0418">Kinase</keyword>
<feature type="compositionally biased region" description="Basic and acidic residues" evidence="6">
    <location>
        <begin position="233"/>
        <end position="252"/>
    </location>
</feature>
<dbReference type="AlphaFoldDB" id="A0A8C2NFB0"/>
<feature type="compositionally biased region" description="Low complexity" evidence="6">
    <location>
        <begin position="636"/>
        <end position="671"/>
    </location>
</feature>
<feature type="compositionally biased region" description="Basic and acidic residues" evidence="6">
    <location>
        <begin position="824"/>
        <end position="833"/>
    </location>
</feature>
<feature type="compositionally biased region" description="Acidic residues" evidence="6">
    <location>
        <begin position="262"/>
        <end position="280"/>
    </location>
</feature>
<dbReference type="InterPro" id="IPR051700">
    <property type="entry name" value="STE20_Ser-Thr_kinase"/>
</dbReference>
<reference evidence="9" key="1">
    <citation type="submission" date="2019-03" db="EMBL/GenBank/DDBJ databases">
        <title>Genome sequencing and reference-guided assembly of Black Bengal Goat (Capra hircus).</title>
        <authorList>
            <person name="Siddiki A.Z."/>
            <person name="Baten A."/>
            <person name="Billah M."/>
            <person name="Alam M.A.U."/>
            <person name="Shawrob K.S.M."/>
            <person name="Saha S."/>
            <person name="Chowdhury M."/>
            <person name="Rahman A.H."/>
            <person name="Stear M."/>
            <person name="Miah G."/>
            <person name="Das G.B."/>
            <person name="Hossain M.M."/>
            <person name="Kumkum M."/>
            <person name="Islam M.S."/>
            <person name="Mollah A.M."/>
            <person name="Ahsan A."/>
            <person name="Tusar F."/>
            <person name="Khan M.K.I."/>
        </authorList>
    </citation>
    <scope>NUCLEOTIDE SEQUENCE [LARGE SCALE GENOMIC DNA]</scope>
</reference>
<evidence type="ECO:0000256" key="6">
    <source>
        <dbReference type="SAM" id="MobiDB-lite"/>
    </source>
</evidence>
<feature type="compositionally biased region" description="Basic and acidic residues" evidence="6">
    <location>
        <begin position="448"/>
        <end position="458"/>
    </location>
</feature>
<dbReference type="EC" id="2.7.11.1" evidence="2"/>
<dbReference type="PROSITE" id="PS50219">
    <property type="entry name" value="CNH"/>
    <property type="match status" value="1"/>
</dbReference>
<dbReference type="Pfam" id="PF00780">
    <property type="entry name" value="CNH"/>
    <property type="match status" value="1"/>
</dbReference>
<evidence type="ECO:0000259" key="8">
    <source>
        <dbReference type="PROSITE" id="PS50219"/>
    </source>
</evidence>
<reference evidence="9" key="2">
    <citation type="submission" date="2025-08" db="UniProtKB">
        <authorList>
            <consortium name="Ensembl"/>
        </authorList>
    </citation>
    <scope>IDENTIFICATION</scope>
</reference>
<proteinExistence type="inferred from homology"/>
<feature type="compositionally biased region" description="Acidic residues" evidence="6">
    <location>
        <begin position="903"/>
        <end position="912"/>
    </location>
</feature>
<organism evidence="9">
    <name type="scientific">Capra hircus</name>
    <name type="common">Goat</name>
    <dbReference type="NCBI Taxonomy" id="9925"/>
    <lineage>
        <taxon>Eukaryota</taxon>
        <taxon>Metazoa</taxon>
        <taxon>Chordata</taxon>
        <taxon>Craniata</taxon>
        <taxon>Vertebrata</taxon>
        <taxon>Euteleostomi</taxon>
        <taxon>Mammalia</taxon>
        <taxon>Eutheria</taxon>
        <taxon>Laurasiatheria</taxon>
        <taxon>Artiodactyla</taxon>
        <taxon>Ruminantia</taxon>
        <taxon>Pecora</taxon>
        <taxon>Bovidae</taxon>
        <taxon>Caprinae</taxon>
        <taxon>Capra</taxon>
    </lineage>
</organism>
<dbReference type="Ensembl" id="ENSCHIT00010006037.1">
    <property type="protein sequence ID" value="ENSCHIP00010004342.1"/>
    <property type="gene ID" value="ENSCHIG00010001867.1"/>
</dbReference>
<dbReference type="SMART" id="SM00220">
    <property type="entry name" value="S_TKc"/>
    <property type="match status" value="1"/>
</dbReference>
<evidence type="ECO:0000256" key="1">
    <source>
        <dbReference type="ARBA" id="ARBA00008874"/>
    </source>
</evidence>
<feature type="region of interest" description="Disordered" evidence="6">
    <location>
        <begin position="418"/>
        <end position="503"/>
    </location>
</feature>
<feature type="compositionally biased region" description="Basic and acidic residues" evidence="6">
    <location>
        <begin position="568"/>
        <end position="585"/>
    </location>
</feature>
<accession>A0A8C2NFB0</accession>
<feature type="region of interest" description="Disordered" evidence="6">
    <location>
        <begin position="342"/>
        <end position="405"/>
    </location>
</feature>
<feature type="domain" description="CNH" evidence="8">
    <location>
        <begin position="963"/>
        <end position="1226"/>
    </location>
</feature>
<evidence type="ECO:0000256" key="4">
    <source>
        <dbReference type="ARBA" id="ARBA00022679"/>
    </source>
</evidence>
<name>A0A8C2NFB0_CAPHI</name>
<evidence type="ECO:0000256" key="3">
    <source>
        <dbReference type="ARBA" id="ARBA00022527"/>
    </source>
</evidence>
<dbReference type="FunFam" id="1.10.510.10:FF:000003">
    <property type="entry name" value="TRAF2 and NCK-interacting protein kinase isoform 4"/>
    <property type="match status" value="1"/>
</dbReference>
<dbReference type="Gene3D" id="3.30.200.20">
    <property type="entry name" value="Phosphorylase Kinase, domain 1"/>
    <property type="match status" value="1"/>
</dbReference>
<dbReference type="InterPro" id="IPR001180">
    <property type="entry name" value="CNH_dom"/>
</dbReference>
<comment type="similarity">
    <text evidence="1">Belongs to the protein kinase superfamily. STE Ser/Thr protein kinase family. STE20 subfamily.</text>
</comment>